<accession>A0A4Y7L6B3</accession>
<keyword evidence="1 5" id="KW-0489">Methyltransferase</keyword>
<keyword evidence="8" id="KW-1185">Reference proteome</keyword>
<evidence type="ECO:0000256" key="1">
    <source>
        <dbReference type="ARBA" id="ARBA00022603"/>
    </source>
</evidence>
<dbReference type="STRING" id="3469.A0A4Y7L6B3"/>
<dbReference type="AlphaFoldDB" id="A0A4Y7L6B3"/>
<proteinExistence type="inferred from homology"/>
<sequence length="283" mass="31240">MFKVSFSICFLLFKKTNHSHSLQVTAMGPRIRGIVYANGIKESRLKSCTANLQRMGGTKLLSTWEGAIRMVDASSKPGGYIVYSTCSITIPKNEAIIDCALKKRDEQFVPCGQDFGRPAPGFTRFRKHRFHSSLDNTRRFYPHVPSVDGFFMAKVGLVVYDSQIPVGVTPKYMAGDLQLDICKVQAASSILPATSLAPRDNERVVDMAAAPGGKTTYIATHMKNCAWKLEQRKEEEKKSLTMLGEDGDIDTGVGSRPKTFGLFPSGSLNSKTNSWSTRLDIDV</sequence>
<dbReference type="Gramene" id="RZC81073">
    <property type="protein sequence ID" value="RZC81073"/>
    <property type="gene ID" value="C5167_043643"/>
</dbReference>
<comment type="similarity">
    <text evidence="5">Belongs to the class I-like SAM-binding methyltransferase superfamily. RsmB/NOP family.</text>
</comment>
<evidence type="ECO:0000259" key="6">
    <source>
        <dbReference type="PROSITE" id="PS51686"/>
    </source>
</evidence>
<dbReference type="PANTHER" id="PTHR22807:SF30">
    <property type="entry name" value="28S RRNA (CYTOSINE(4447)-C(5))-METHYLTRANSFERASE-RELATED"/>
    <property type="match status" value="1"/>
</dbReference>
<dbReference type="GO" id="GO:0009383">
    <property type="term" value="F:rRNA (cytosine-C5-)-methyltransferase activity"/>
    <property type="evidence" value="ECO:0007669"/>
    <property type="project" value="TreeGrafter"/>
</dbReference>
<feature type="active site" description="Nucleophile" evidence="5">
    <location>
        <position position="86"/>
    </location>
</feature>
<gene>
    <name evidence="7" type="ORF">C5167_043643</name>
</gene>
<reference evidence="7 8" key="1">
    <citation type="journal article" date="2018" name="Science">
        <title>The opium poppy genome and morphinan production.</title>
        <authorList>
            <person name="Guo L."/>
            <person name="Winzer T."/>
            <person name="Yang X."/>
            <person name="Li Y."/>
            <person name="Ning Z."/>
            <person name="He Z."/>
            <person name="Teodor R."/>
            <person name="Lu Y."/>
            <person name="Bowser T.A."/>
            <person name="Graham I.A."/>
            <person name="Ye K."/>
        </authorList>
    </citation>
    <scope>NUCLEOTIDE SEQUENCE [LARGE SCALE GENOMIC DNA]</scope>
    <source>
        <strain evidence="8">cv. HN1</strain>
        <tissue evidence="7">Leaves</tissue>
    </source>
</reference>
<dbReference type="PROSITE" id="PS51686">
    <property type="entry name" value="SAM_MT_RSMB_NOP"/>
    <property type="match status" value="1"/>
</dbReference>
<evidence type="ECO:0000256" key="3">
    <source>
        <dbReference type="ARBA" id="ARBA00022691"/>
    </source>
</evidence>
<dbReference type="GO" id="GO:0070475">
    <property type="term" value="P:rRNA base methylation"/>
    <property type="evidence" value="ECO:0007669"/>
    <property type="project" value="TreeGrafter"/>
</dbReference>
<keyword evidence="2 5" id="KW-0808">Transferase</keyword>
<protein>
    <recommendedName>
        <fullName evidence="6">SAM-dependent MTase RsmB/NOP-type domain-containing protein</fullName>
    </recommendedName>
</protein>
<dbReference type="InterPro" id="IPR049560">
    <property type="entry name" value="MeTrfase_RsmB-F_NOP2_cat"/>
</dbReference>
<comment type="caution">
    <text evidence="5">Lacks conserved residue(s) required for the propagation of feature annotation.</text>
</comment>
<evidence type="ECO:0000256" key="4">
    <source>
        <dbReference type="ARBA" id="ARBA00022884"/>
    </source>
</evidence>
<dbReference type="GO" id="GO:0000470">
    <property type="term" value="P:maturation of LSU-rRNA"/>
    <property type="evidence" value="ECO:0007669"/>
    <property type="project" value="TreeGrafter"/>
</dbReference>
<evidence type="ECO:0000256" key="2">
    <source>
        <dbReference type="ARBA" id="ARBA00022679"/>
    </source>
</evidence>
<dbReference type="PANTHER" id="PTHR22807">
    <property type="entry name" value="NOP2 YEAST -RELATED NOL1/NOP2/FMU SUN DOMAIN-CONTAINING"/>
    <property type="match status" value="1"/>
</dbReference>
<dbReference type="InterPro" id="IPR023267">
    <property type="entry name" value="RCMT"/>
</dbReference>
<dbReference type="InterPro" id="IPR001678">
    <property type="entry name" value="MeTrfase_RsmB-F_NOP2_dom"/>
</dbReference>
<dbReference type="InterPro" id="IPR029063">
    <property type="entry name" value="SAM-dependent_MTases_sf"/>
</dbReference>
<evidence type="ECO:0000313" key="7">
    <source>
        <dbReference type="EMBL" id="RZC81073.1"/>
    </source>
</evidence>
<name>A0A4Y7L6B3_PAPSO</name>
<dbReference type="Proteomes" id="UP000316621">
    <property type="component" value="Chromosome 10"/>
</dbReference>
<dbReference type="EMBL" id="CM010724">
    <property type="protein sequence ID" value="RZC81073.1"/>
    <property type="molecule type" value="Genomic_DNA"/>
</dbReference>
<feature type="domain" description="SAM-dependent MTase RsmB/NOP-type" evidence="6">
    <location>
        <begin position="1"/>
        <end position="158"/>
    </location>
</feature>
<keyword evidence="3 5" id="KW-0949">S-adenosyl-L-methionine</keyword>
<dbReference type="GO" id="GO:0005730">
    <property type="term" value="C:nucleolus"/>
    <property type="evidence" value="ECO:0007669"/>
    <property type="project" value="TreeGrafter"/>
</dbReference>
<dbReference type="GO" id="GO:0003723">
    <property type="term" value="F:RNA binding"/>
    <property type="evidence" value="ECO:0007669"/>
    <property type="project" value="UniProtKB-UniRule"/>
</dbReference>
<dbReference type="Gene3D" id="3.40.50.150">
    <property type="entry name" value="Vaccinia Virus protein VP39"/>
    <property type="match status" value="2"/>
</dbReference>
<dbReference type="SUPFAM" id="SSF53335">
    <property type="entry name" value="S-adenosyl-L-methionine-dependent methyltransferases"/>
    <property type="match status" value="2"/>
</dbReference>
<evidence type="ECO:0000256" key="5">
    <source>
        <dbReference type="PROSITE-ProRule" id="PRU01023"/>
    </source>
</evidence>
<keyword evidence="4 5" id="KW-0694">RNA-binding</keyword>
<dbReference type="Pfam" id="PF01189">
    <property type="entry name" value="Methyltr_RsmB-F"/>
    <property type="match status" value="2"/>
</dbReference>
<evidence type="ECO:0000313" key="8">
    <source>
        <dbReference type="Proteomes" id="UP000316621"/>
    </source>
</evidence>
<organism evidence="7 8">
    <name type="scientific">Papaver somniferum</name>
    <name type="common">Opium poppy</name>
    <dbReference type="NCBI Taxonomy" id="3469"/>
    <lineage>
        <taxon>Eukaryota</taxon>
        <taxon>Viridiplantae</taxon>
        <taxon>Streptophyta</taxon>
        <taxon>Embryophyta</taxon>
        <taxon>Tracheophyta</taxon>
        <taxon>Spermatophyta</taxon>
        <taxon>Magnoliopsida</taxon>
        <taxon>Ranunculales</taxon>
        <taxon>Papaveraceae</taxon>
        <taxon>Papaveroideae</taxon>
        <taxon>Papaver</taxon>
    </lineage>
</organism>